<evidence type="ECO:0000313" key="13">
    <source>
        <dbReference type="EMBL" id="GLQ15768.1"/>
    </source>
</evidence>
<comment type="pathway">
    <text evidence="2 9 10">Cell wall biogenesis; peptidoglycan biosynthesis.</text>
</comment>
<keyword evidence="14" id="KW-1185">Reference proteome</keyword>
<evidence type="ECO:0000313" key="14">
    <source>
        <dbReference type="Proteomes" id="UP001161405"/>
    </source>
</evidence>
<dbReference type="RefSeq" id="WP_284360759.1">
    <property type="nucleotide sequence ID" value="NZ_BSNI01000001.1"/>
</dbReference>
<keyword evidence="3 9" id="KW-0963">Cytoplasm</keyword>
<evidence type="ECO:0000256" key="10">
    <source>
        <dbReference type="RuleBase" id="RU003664"/>
    </source>
</evidence>
<sequence>MQVDGAVVLYGAGREARSTRQFLAQVTPEAKVYVTVDSGDADIDNASQITPAQLLEKIENKEIGLLVRSAGVSIYKPELVAAKNAGIEVTTNINLWARYKRGNAKVVAVTGTKGKSTTVKLTETMLKCAGLDARLGGNFGVAPLDLDDHDIIVMELSSYQVADLELQPDFVGFTNLFPEHVDWHGSLDQYYHDKMNLLRRPERYAYALGSQAAVNQRVQANLPKYANELAAPSAEMVAALHGTMRQSKLKGPHNADNMMIAAKLALGLGASEQAILEGLKSFAPPAHRLEEHKIGNLIFVDDSISTTPEATKAALATYPDTRNALIVGGFDREQDYHDLASEIKHSTVTTVACLPKTGHRLAEAIAELGVDIDVIEAQDLEEAMSALAQRRDQFDTLILSPAAPSYNQFRDYVERGEKFVALAKQLFG</sequence>
<dbReference type="Pfam" id="PF02875">
    <property type="entry name" value="Mur_ligase_C"/>
    <property type="match status" value="1"/>
</dbReference>
<keyword evidence="6 9" id="KW-0547">Nucleotide-binding</keyword>
<reference evidence="13" key="2">
    <citation type="submission" date="2023-01" db="EMBL/GenBank/DDBJ databases">
        <title>Draft genome sequence of Maritalea porphyrae strain NBRC 107169.</title>
        <authorList>
            <person name="Sun Q."/>
            <person name="Mori K."/>
        </authorList>
    </citation>
    <scope>NUCLEOTIDE SEQUENCE</scope>
    <source>
        <strain evidence="13">NBRC 107169</strain>
    </source>
</reference>
<evidence type="ECO:0000256" key="9">
    <source>
        <dbReference type="HAMAP-Rule" id="MF_00639"/>
    </source>
</evidence>
<dbReference type="EMBL" id="BSNI01000001">
    <property type="protein sequence ID" value="GLQ15768.1"/>
    <property type="molecule type" value="Genomic_DNA"/>
</dbReference>
<comment type="subcellular location">
    <subcellularLocation>
        <location evidence="1 9 10">Cytoplasm</location>
    </subcellularLocation>
</comment>
<evidence type="ECO:0000256" key="8">
    <source>
        <dbReference type="ARBA" id="ARBA00023306"/>
    </source>
</evidence>
<evidence type="ECO:0000256" key="7">
    <source>
        <dbReference type="ARBA" id="ARBA00022840"/>
    </source>
</evidence>
<keyword evidence="4 9" id="KW-0436">Ligase</keyword>
<feature type="domain" description="Mur ligase central" evidence="12">
    <location>
        <begin position="109"/>
        <end position="209"/>
    </location>
</feature>
<dbReference type="PANTHER" id="PTHR43692:SF1">
    <property type="entry name" value="UDP-N-ACETYLMURAMOYLALANINE--D-GLUTAMATE LIGASE"/>
    <property type="match status" value="1"/>
</dbReference>
<keyword evidence="8 9" id="KW-0131">Cell cycle</keyword>
<dbReference type="InterPro" id="IPR036615">
    <property type="entry name" value="Mur_ligase_C_dom_sf"/>
</dbReference>
<accession>A0ABQ5UKH0</accession>
<evidence type="ECO:0000256" key="5">
    <source>
        <dbReference type="ARBA" id="ARBA00022618"/>
    </source>
</evidence>
<comment type="function">
    <text evidence="9 10">Cell wall formation. Catalyzes the addition of glutamate to the nucleotide precursor UDP-N-acetylmuramoyl-L-alanine (UMA).</text>
</comment>
<evidence type="ECO:0000259" key="11">
    <source>
        <dbReference type="Pfam" id="PF02875"/>
    </source>
</evidence>
<keyword evidence="9 10" id="KW-0961">Cell wall biogenesis/degradation</keyword>
<dbReference type="NCBIfam" id="TIGR01087">
    <property type="entry name" value="murD"/>
    <property type="match status" value="1"/>
</dbReference>
<dbReference type="InterPro" id="IPR013221">
    <property type="entry name" value="Mur_ligase_cen"/>
</dbReference>
<evidence type="ECO:0000256" key="1">
    <source>
        <dbReference type="ARBA" id="ARBA00004496"/>
    </source>
</evidence>
<name>A0ABQ5UKH0_9HYPH</name>
<dbReference type="SUPFAM" id="SSF53244">
    <property type="entry name" value="MurD-like peptide ligases, peptide-binding domain"/>
    <property type="match status" value="1"/>
</dbReference>
<comment type="similarity">
    <text evidence="9">Belongs to the MurCDEF family.</text>
</comment>
<dbReference type="PROSITE" id="PS01011">
    <property type="entry name" value="FOLYLPOLYGLU_SYNT_1"/>
    <property type="match status" value="1"/>
</dbReference>
<dbReference type="HAMAP" id="MF_00639">
    <property type="entry name" value="MurD"/>
    <property type="match status" value="1"/>
</dbReference>
<dbReference type="SUPFAM" id="SSF53623">
    <property type="entry name" value="MurD-like peptide ligases, catalytic domain"/>
    <property type="match status" value="1"/>
</dbReference>
<feature type="binding site" evidence="9">
    <location>
        <begin position="111"/>
        <end position="117"/>
    </location>
    <ligand>
        <name>ATP</name>
        <dbReference type="ChEBI" id="CHEBI:30616"/>
    </ligand>
</feature>
<keyword evidence="9 10" id="KW-0133">Cell shape</keyword>
<comment type="catalytic activity">
    <reaction evidence="9 10">
        <text>UDP-N-acetyl-alpha-D-muramoyl-L-alanine + D-glutamate + ATP = UDP-N-acetyl-alpha-D-muramoyl-L-alanyl-D-glutamate + ADP + phosphate + H(+)</text>
        <dbReference type="Rhea" id="RHEA:16429"/>
        <dbReference type="ChEBI" id="CHEBI:15378"/>
        <dbReference type="ChEBI" id="CHEBI:29986"/>
        <dbReference type="ChEBI" id="CHEBI:30616"/>
        <dbReference type="ChEBI" id="CHEBI:43474"/>
        <dbReference type="ChEBI" id="CHEBI:83898"/>
        <dbReference type="ChEBI" id="CHEBI:83900"/>
        <dbReference type="ChEBI" id="CHEBI:456216"/>
        <dbReference type="EC" id="6.3.2.9"/>
    </reaction>
</comment>
<proteinExistence type="inferred from homology"/>
<dbReference type="InterPro" id="IPR005762">
    <property type="entry name" value="MurD"/>
</dbReference>
<dbReference type="Gene3D" id="3.40.1190.10">
    <property type="entry name" value="Mur-like, catalytic domain"/>
    <property type="match status" value="1"/>
</dbReference>
<dbReference type="InterPro" id="IPR004101">
    <property type="entry name" value="Mur_ligase_C"/>
</dbReference>
<dbReference type="Gene3D" id="3.90.190.20">
    <property type="entry name" value="Mur ligase, C-terminal domain"/>
    <property type="match status" value="1"/>
</dbReference>
<dbReference type="InterPro" id="IPR036565">
    <property type="entry name" value="Mur-like_cat_sf"/>
</dbReference>
<evidence type="ECO:0000256" key="4">
    <source>
        <dbReference type="ARBA" id="ARBA00022598"/>
    </source>
</evidence>
<gene>
    <name evidence="9 13" type="primary">murD</name>
    <name evidence="13" type="ORF">GCM10007879_00170</name>
</gene>
<dbReference type="PANTHER" id="PTHR43692">
    <property type="entry name" value="UDP-N-ACETYLMURAMOYLALANINE--D-GLUTAMATE LIGASE"/>
    <property type="match status" value="1"/>
</dbReference>
<evidence type="ECO:0000259" key="12">
    <source>
        <dbReference type="Pfam" id="PF08245"/>
    </source>
</evidence>
<evidence type="ECO:0000256" key="3">
    <source>
        <dbReference type="ARBA" id="ARBA00022490"/>
    </source>
</evidence>
<keyword evidence="9 10" id="KW-0573">Peptidoglycan synthesis</keyword>
<dbReference type="Proteomes" id="UP001161405">
    <property type="component" value="Unassembled WGS sequence"/>
</dbReference>
<feature type="domain" description="Mur ligase C-terminal" evidence="11">
    <location>
        <begin position="287"/>
        <end position="402"/>
    </location>
</feature>
<evidence type="ECO:0000256" key="2">
    <source>
        <dbReference type="ARBA" id="ARBA00004752"/>
    </source>
</evidence>
<evidence type="ECO:0000256" key="6">
    <source>
        <dbReference type="ARBA" id="ARBA00022741"/>
    </source>
</evidence>
<dbReference type="GO" id="GO:0016874">
    <property type="term" value="F:ligase activity"/>
    <property type="evidence" value="ECO:0007669"/>
    <property type="project" value="UniProtKB-KW"/>
</dbReference>
<dbReference type="InterPro" id="IPR018109">
    <property type="entry name" value="Folylpolyglutamate_synth_CS"/>
</dbReference>
<organism evidence="13 14">
    <name type="scientific">Maritalea porphyrae</name>
    <dbReference type="NCBI Taxonomy" id="880732"/>
    <lineage>
        <taxon>Bacteria</taxon>
        <taxon>Pseudomonadati</taxon>
        <taxon>Pseudomonadota</taxon>
        <taxon>Alphaproteobacteria</taxon>
        <taxon>Hyphomicrobiales</taxon>
        <taxon>Devosiaceae</taxon>
        <taxon>Maritalea</taxon>
    </lineage>
</organism>
<reference evidence="13" key="1">
    <citation type="journal article" date="2014" name="Int. J. Syst. Evol. Microbiol.">
        <title>Complete genome of a new Firmicutes species belonging to the dominant human colonic microbiota ('Ruminococcus bicirculans') reveals two chromosomes and a selective capacity to utilize plant glucans.</title>
        <authorList>
            <consortium name="NISC Comparative Sequencing Program"/>
            <person name="Wegmann U."/>
            <person name="Louis P."/>
            <person name="Goesmann A."/>
            <person name="Henrissat B."/>
            <person name="Duncan S.H."/>
            <person name="Flint H.J."/>
        </authorList>
    </citation>
    <scope>NUCLEOTIDE SEQUENCE</scope>
    <source>
        <strain evidence="13">NBRC 107169</strain>
    </source>
</reference>
<dbReference type="Pfam" id="PF08245">
    <property type="entry name" value="Mur_ligase_M"/>
    <property type="match status" value="1"/>
</dbReference>
<protein>
    <recommendedName>
        <fullName evidence="9 10">UDP-N-acetylmuramoylalanine--D-glutamate ligase</fullName>
        <ecNumber evidence="9 10">6.3.2.9</ecNumber>
    </recommendedName>
    <alternativeName>
        <fullName evidence="9">D-glutamic acid-adding enzyme</fullName>
    </alternativeName>
    <alternativeName>
        <fullName evidence="9">UDP-N-acetylmuramoyl-L-alanyl-D-glutamate synthetase</fullName>
    </alternativeName>
</protein>
<keyword evidence="5 9" id="KW-0132">Cell division</keyword>
<dbReference type="EC" id="6.3.2.9" evidence="9 10"/>
<comment type="caution">
    <text evidence="13">The sequence shown here is derived from an EMBL/GenBank/DDBJ whole genome shotgun (WGS) entry which is preliminary data.</text>
</comment>
<keyword evidence="7 9" id="KW-0067">ATP-binding</keyword>